<evidence type="ECO:0000256" key="5">
    <source>
        <dbReference type="PROSITE-ProRule" id="PRU00335"/>
    </source>
</evidence>
<dbReference type="InterPro" id="IPR041490">
    <property type="entry name" value="KstR2_TetR_C"/>
</dbReference>
<evidence type="ECO:0000259" key="6">
    <source>
        <dbReference type="PROSITE" id="PS50977"/>
    </source>
</evidence>
<dbReference type="InterPro" id="IPR001647">
    <property type="entry name" value="HTH_TetR"/>
</dbReference>
<evidence type="ECO:0000256" key="3">
    <source>
        <dbReference type="ARBA" id="ARBA00023125"/>
    </source>
</evidence>
<dbReference type="PANTHER" id="PTHR30055:SF175">
    <property type="entry name" value="HTH-TYPE TRANSCRIPTIONAL REPRESSOR KSTR2"/>
    <property type="match status" value="1"/>
</dbReference>
<dbReference type="Gene3D" id="1.10.357.10">
    <property type="entry name" value="Tetracycline Repressor, domain 2"/>
    <property type="match status" value="1"/>
</dbReference>
<dbReference type="Pfam" id="PF00440">
    <property type="entry name" value="TetR_N"/>
    <property type="match status" value="1"/>
</dbReference>
<proteinExistence type="predicted"/>
<dbReference type="RefSeq" id="WP_093116477.1">
    <property type="nucleotide sequence ID" value="NZ_FODS01000005.1"/>
</dbReference>
<evidence type="ECO:0000256" key="4">
    <source>
        <dbReference type="ARBA" id="ARBA00023163"/>
    </source>
</evidence>
<reference evidence="7 8" key="1">
    <citation type="submission" date="2016-10" db="EMBL/GenBank/DDBJ databases">
        <authorList>
            <person name="de Groot N.N."/>
        </authorList>
    </citation>
    <scope>NUCLEOTIDE SEQUENCE [LARGE SCALE GENOMIC DNA]</scope>
    <source>
        <strain evidence="7 8">DSM 27842</strain>
    </source>
</reference>
<dbReference type="GO" id="GO:0003700">
    <property type="term" value="F:DNA-binding transcription factor activity"/>
    <property type="evidence" value="ECO:0007669"/>
    <property type="project" value="TreeGrafter"/>
</dbReference>
<dbReference type="GO" id="GO:0000976">
    <property type="term" value="F:transcription cis-regulatory region binding"/>
    <property type="evidence" value="ECO:0007669"/>
    <property type="project" value="TreeGrafter"/>
</dbReference>
<keyword evidence="3 5" id="KW-0238">DNA-binding</keyword>
<dbReference type="STRING" id="569882.SAMN04490248_10540"/>
<gene>
    <name evidence="7" type="ORF">SAMN04490248_10540</name>
</gene>
<keyword evidence="2" id="KW-0805">Transcription regulation</keyword>
<dbReference type="Gene3D" id="1.10.10.60">
    <property type="entry name" value="Homeodomain-like"/>
    <property type="match status" value="1"/>
</dbReference>
<keyword evidence="1" id="KW-0678">Repressor</keyword>
<evidence type="ECO:0000313" key="8">
    <source>
        <dbReference type="Proteomes" id="UP000198893"/>
    </source>
</evidence>
<feature type="DNA-binding region" description="H-T-H motif" evidence="5">
    <location>
        <begin position="41"/>
        <end position="60"/>
    </location>
</feature>
<dbReference type="InterPro" id="IPR050109">
    <property type="entry name" value="HTH-type_TetR-like_transc_reg"/>
</dbReference>
<dbReference type="OrthoDB" id="7185252at2"/>
<organism evidence="7 8">
    <name type="scientific">Salinihabitans flavidus</name>
    <dbReference type="NCBI Taxonomy" id="569882"/>
    <lineage>
        <taxon>Bacteria</taxon>
        <taxon>Pseudomonadati</taxon>
        <taxon>Pseudomonadota</taxon>
        <taxon>Alphaproteobacteria</taxon>
        <taxon>Rhodobacterales</taxon>
        <taxon>Roseobacteraceae</taxon>
        <taxon>Salinihabitans</taxon>
    </lineage>
</organism>
<dbReference type="SUPFAM" id="SSF48498">
    <property type="entry name" value="Tetracyclin repressor-like, C-terminal domain"/>
    <property type="match status" value="1"/>
</dbReference>
<name>A0A1H8PKX3_9RHOB</name>
<dbReference type="Proteomes" id="UP000198893">
    <property type="component" value="Unassembled WGS sequence"/>
</dbReference>
<evidence type="ECO:0000313" key="7">
    <source>
        <dbReference type="EMBL" id="SEO42364.1"/>
    </source>
</evidence>
<evidence type="ECO:0000256" key="1">
    <source>
        <dbReference type="ARBA" id="ARBA00022491"/>
    </source>
</evidence>
<dbReference type="InterPro" id="IPR036271">
    <property type="entry name" value="Tet_transcr_reg_TetR-rel_C_sf"/>
</dbReference>
<evidence type="ECO:0000256" key="2">
    <source>
        <dbReference type="ARBA" id="ARBA00023015"/>
    </source>
</evidence>
<dbReference type="AlphaFoldDB" id="A0A1H8PKX3"/>
<dbReference type="EMBL" id="FODS01000005">
    <property type="protein sequence ID" value="SEO42364.1"/>
    <property type="molecule type" value="Genomic_DNA"/>
</dbReference>
<dbReference type="PROSITE" id="PS50977">
    <property type="entry name" value="HTH_TETR_2"/>
    <property type="match status" value="1"/>
</dbReference>
<sequence>MPRIQGKSKPASQRRPREERIASIMAAAEEEFRGNGFEKVSMARIAARAQVVEGTIYRFFDNKHDLLTKVIEAWYERMLADYARELEGFSGTRARLHFMIWRHLQTVWDSPQMCRLMFDQIRSSPGYRDTSVFSLNRMYTRRTLDIVAEGVARGELREGLDMGLVRDLIYGCVEHRTWAYLRGEGEFDPKQSADAIVSLVLCGAAAEVPGGDLGSLTDRLASATDQIERLSREKAG</sequence>
<keyword evidence="4" id="KW-0804">Transcription</keyword>
<accession>A0A1H8PKX3</accession>
<dbReference type="InterPro" id="IPR009057">
    <property type="entry name" value="Homeodomain-like_sf"/>
</dbReference>
<dbReference type="PRINTS" id="PR00455">
    <property type="entry name" value="HTHTETR"/>
</dbReference>
<dbReference type="SUPFAM" id="SSF46689">
    <property type="entry name" value="Homeodomain-like"/>
    <property type="match status" value="1"/>
</dbReference>
<feature type="domain" description="HTH tetR-type" evidence="6">
    <location>
        <begin position="18"/>
        <end position="78"/>
    </location>
</feature>
<dbReference type="PANTHER" id="PTHR30055">
    <property type="entry name" value="HTH-TYPE TRANSCRIPTIONAL REGULATOR RUTR"/>
    <property type="match status" value="1"/>
</dbReference>
<protein>
    <submittedName>
        <fullName evidence="7">DNA-binding transcriptional regulator, AcrR family</fullName>
    </submittedName>
</protein>
<keyword evidence="8" id="KW-1185">Reference proteome</keyword>
<dbReference type="Pfam" id="PF17932">
    <property type="entry name" value="TetR_C_24"/>
    <property type="match status" value="1"/>
</dbReference>